<dbReference type="EMBL" id="CAKKLH010000036">
    <property type="protein sequence ID" value="CAH0100458.1"/>
    <property type="molecule type" value="Genomic_DNA"/>
</dbReference>
<keyword evidence="9" id="KW-0297">G-protein coupled receptor</keyword>
<feature type="transmembrane region" description="Helical" evidence="14">
    <location>
        <begin position="75"/>
        <end position="97"/>
    </location>
</feature>
<dbReference type="PROSITE" id="PS00238">
    <property type="entry name" value="OPSIN"/>
    <property type="match status" value="1"/>
</dbReference>
<evidence type="ECO:0000256" key="13">
    <source>
        <dbReference type="ARBA" id="ARBA00023305"/>
    </source>
</evidence>
<dbReference type="GO" id="GO:0007602">
    <property type="term" value="P:phototransduction"/>
    <property type="evidence" value="ECO:0007669"/>
    <property type="project" value="UniProtKB-KW"/>
</dbReference>
<evidence type="ECO:0000259" key="15">
    <source>
        <dbReference type="PROSITE" id="PS50262"/>
    </source>
</evidence>
<keyword evidence="11" id="KW-0675">Receptor</keyword>
<keyword evidence="3" id="KW-0600">Photoreceptor protein</keyword>
<dbReference type="Proteomes" id="UP000789390">
    <property type="component" value="Unassembled WGS sequence"/>
</dbReference>
<dbReference type="PROSITE" id="PS50262">
    <property type="entry name" value="G_PROTEIN_RECEP_F1_2"/>
    <property type="match status" value="1"/>
</dbReference>
<evidence type="ECO:0000313" key="17">
    <source>
        <dbReference type="Proteomes" id="UP000789390"/>
    </source>
</evidence>
<feature type="transmembrane region" description="Helical" evidence="14">
    <location>
        <begin position="109"/>
        <end position="133"/>
    </location>
</feature>
<evidence type="ECO:0000256" key="12">
    <source>
        <dbReference type="ARBA" id="ARBA00023224"/>
    </source>
</evidence>
<dbReference type="SUPFAM" id="SSF81321">
    <property type="entry name" value="Family A G protein-coupled receptor-like"/>
    <property type="match status" value="1"/>
</dbReference>
<sequence length="675" mass="75876">MANVSIPLLVGFVADVITSPLPKSDFFNYFTYNGSNDLFGSGRIDDGSIVMAEYSGKDELETNLLMPTWAYRLTAAYLLFISVLGLIMNIIVVIVILNDSQRMTPLNWMLFNLACSDGAIAGFGTPMSTAAAIEFGWPFSHELCVAYAMIMSTAGIGSITTLAALAIWRCQLVVYCPAKRKNAFTNHSGRLGIRQGVTLLIAIWIYALAITCPPLFGWGRYDREAAHISCSVNWESKMNNNRSYILYMFGMGLVVPLFIIIVSYARILRVVQKRRRRAEIKKETIKATEVPGRLQCNQQLSALEHDEHSFSKKPKEHQQQPHHFINNNQQQHLRHHRRDAAEKRVTMMVACMIAAFMAAWTPYSILALFETFIGEDNNYSSRINATNISSAIPDDDFLFVGTISPAFATIPSLFAKTSAVLNPLIYGLLNTQFRLAWERFSLRFLGRLQCHQTRIQGESGQGHNHKKRRNMKRLLVNCYSDSHSLRPSPTVHLQMKEIVVPHVEHKVYDKETQEQVSCITKITTIPLSSDNQTILSSPILLSNRYAENPVIHNPQQQRQNKIVDKQQLLQPNHLPSLLSLSSPSLISTPISPCIDLETTVTNQQMKSSVQIQKQQQSDSFSVIGLLSHSDDCYHTGDVEQFVFLETAVNDLSSSLTSRTVSPRNHVEVDVTNNPK</sequence>
<evidence type="ECO:0000256" key="8">
    <source>
        <dbReference type="ARBA" id="ARBA00022991"/>
    </source>
</evidence>
<dbReference type="OrthoDB" id="2101615at2759"/>
<evidence type="ECO:0000256" key="9">
    <source>
        <dbReference type="ARBA" id="ARBA00023040"/>
    </source>
</evidence>
<feature type="domain" description="G-protein coupled receptors family 1 profile" evidence="15">
    <location>
        <begin position="88"/>
        <end position="426"/>
    </location>
</feature>
<reference evidence="16" key="1">
    <citation type="submission" date="2021-11" db="EMBL/GenBank/DDBJ databases">
        <authorList>
            <person name="Schell T."/>
        </authorList>
    </citation>
    <scope>NUCLEOTIDE SEQUENCE</scope>
    <source>
        <strain evidence="16">M5</strain>
    </source>
</reference>
<dbReference type="GO" id="GO:0004930">
    <property type="term" value="F:G protein-coupled receptor activity"/>
    <property type="evidence" value="ECO:0007669"/>
    <property type="project" value="UniProtKB-KW"/>
</dbReference>
<keyword evidence="13" id="KW-0844">Vision</keyword>
<dbReference type="InterPro" id="IPR017452">
    <property type="entry name" value="GPCR_Rhodpsn_7TM"/>
</dbReference>
<keyword evidence="10 14" id="KW-0472">Membrane</keyword>
<keyword evidence="8" id="KW-0157">Chromophore</keyword>
<dbReference type="GO" id="GO:0007601">
    <property type="term" value="P:visual perception"/>
    <property type="evidence" value="ECO:0007669"/>
    <property type="project" value="UniProtKB-KW"/>
</dbReference>
<dbReference type="InterPro" id="IPR000276">
    <property type="entry name" value="GPCR_Rhodpsn"/>
</dbReference>
<evidence type="ECO:0000256" key="1">
    <source>
        <dbReference type="ARBA" id="ARBA00004141"/>
    </source>
</evidence>
<evidence type="ECO:0000256" key="6">
    <source>
        <dbReference type="ARBA" id="ARBA00022925"/>
    </source>
</evidence>
<comment type="caution">
    <text evidence="16">The sequence shown here is derived from an EMBL/GenBank/DDBJ whole genome shotgun (WGS) entry which is preliminary data.</text>
</comment>
<keyword evidence="5 14" id="KW-0812">Transmembrane</keyword>
<evidence type="ECO:0000256" key="5">
    <source>
        <dbReference type="ARBA" id="ARBA00022692"/>
    </source>
</evidence>
<protein>
    <recommendedName>
        <fullName evidence="15">G-protein coupled receptors family 1 profile domain-containing protein</fullName>
    </recommendedName>
</protein>
<evidence type="ECO:0000256" key="2">
    <source>
        <dbReference type="ARBA" id="ARBA00010663"/>
    </source>
</evidence>
<dbReference type="GO" id="GO:0016020">
    <property type="term" value="C:membrane"/>
    <property type="evidence" value="ECO:0007669"/>
    <property type="project" value="UniProtKB-SubCell"/>
</dbReference>
<keyword evidence="4" id="KW-0716">Sensory transduction</keyword>
<name>A0A8J2WGA5_9CRUS</name>
<dbReference type="GO" id="GO:0009881">
    <property type="term" value="F:photoreceptor activity"/>
    <property type="evidence" value="ECO:0007669"/>
    <property type="project" value="UniProtKB-KW"/>
</dbReference>
<dbReference type="PANTHER" id="PTHR24240">
    <property type="entry name" value="OPSIN"/>
    <property type="match status" value="1"/>
</dbReference>
<keyword evidence="6" id="KW-0681">Retinal protein</keyword>
<dbReference type="CDD" id="cd14969">
    <property type="entry name" value="7tmA_Opsins_type2_animals"/>
    <property type="match status" value="1"/>
</dbReference>
<proteinExistence type="inferred from homology"/>
<evidence type="ECO:0000256" key="3">
    <source>
        <dbReference type="ARBA" id="ARBA00022543"/>
    </source>
</evidence>
<evidence type="ECO:0000256" key="7">
    <source>
        <dbReference type="ARBA" id="ARBA00022989"/>
    </source>
</evidence>
<dbReference type="Pfam" id="PF00001">
    <property type="entry name" value="7tm_1"/>
    <property type="match status" value="1"/>
</dbReference>
<dbReference type="InterPro" id="IPR027430">
    <property type="entry name" value="Retinal_BS"/>
</dbReference>
<comment type="subcellular location">
    <subcellularLocation>
        <location evidence="1">Membrane</location>
        <topology evidence="1">Multi-pass membrane protein</topology>
    </subcellularLocation>
</comment>
<feature type="transmembrane region" description="Helical" evidence="14">
    <location>
        <begin position="244"/>
        <end position="267"/>
    </location>
</feature>
<comment type="similarity">
    <text evidence="2">Belongs to the G-protein coupled receptor 1 family.</text>
</comment>
<keyword evidence="7 14" id="KW-1133">Transmembrane helix</keyword>
<dbReference type="AlphaFoldDB" id="A0A8J2WGA5"/>
<accession>A0A8J2WGA5</accession>
<dbReference type="Gene3D" id="1.20.1070.10">
    <property type="entry name" value="Rhodopsin 7-helix transmembrane proteins"/>
    <property type="match status" value="1"/>
</dbReference>
<dbReference type="InterPro" id="IPR050125">
    <property type="entry name" value="GPCR_opsins"/>
</dbReference>
<keyword evidence="17" id="KW-1185">Reference proteome</keyword>
<evidence type="ECO:0000313" key="16">
    <source>
        <dbReference type="EMBL" id="CAH0100458.1"/>
    </source>
</evidence>
<evidence type="ECO:0000256" key="11">
    <source>
        <dbReference type="ARBA" id="ARBA00023170"/>
    </source>
</evidence>
<evidence type="ECO:0000256" key="4">
    <source>
        <dbReference type="ARBA" id="ARBA00022606"/>
    </source>
</evidence>
<evidence type="ECO:0000256" key="10">
    <source>
        <dbReference type="ARBA" id="ARBA00023136"/>
    </source>
</evidence>
<evidence type="ECO:0000256" key="14">
    <source>
        <dbReference type="SAM" id="Phobius"/>
    </source>
</evidence>
<keyword evidence="12" id="KW-0807">Transducer</keyword>
<gene>
    <name evidence="16" type="ORF">DGAL_LOCUS2688</name>
</gene>
<feature type="transmembrane region" description="Helical" evidence="14">
    <location>
        <begin position="196"/>
        <end position="216"/>
    </location>
</feature>
<feature type="transmembrane region" description="Helical" evidence="14">
    <location>
        <begin position="345"/>
        <end position="369"/>
    </location>
</feature>
<organism evidence="16 17">
    <name type="scientific">Daphnia galeata</name>
    <dbReference type="NCBI Taxonomy" id="27404"/>
    <lineage>
        <taxon>Eukaryota</taxon>
        <taxon>Metazoa</taxon>
        <taxon>Ecdysozoa</taxon>
        <taxon>Arthropoda</taxon>
        <taxon>Crustacea</taxon>
        <taxon>Branchiopoda</taxon>
        <taxon>Diplostraca</taxon>
        <taxon>Cladocera</taxon>
        <taxon>Anomopoda</taxon>
        <taxon>Daphniidae</taxon>
        <taxon>Daphnia</taxon>
    </lineage>
</organism>
<dbReference type="PRINTS" id="PR00237">
    <property type="entry name" value="GPCRRHODOPSN"/>
</dbReference>
<feature type="transmembrane region" description="Helical" evidence="14">
    <location>
        <begin position="145"/>
        <end position="175"/>
    </location>
</feature>